<dbReference type="Gene3D" id="3.30.460.10">
    <property type="entry name" value="Beta Polymerase, domain 2"/>
    <property type="match status" value="1"/>
</dbReference>
<reference evidence="2" key="1">
    <citation type="submission" date="2020-04" db="EMBL/GenBank/DDBJ databases">
        <title>A desert anoxygenic phototrophic bacterium fixes CO2 using RubisCO under aerobic conditions.</title>
        <authorList>
            <person name="Tang K."/>
        </authorList>
    </citation>
    <scope>NUCLEOTIDE SEQUENCE [LARGE SCALE GENOMIC DNA]</scope>
    <source>
        <strain evidence="2">MIMtkB3</strain>
    </source>
</reference>
<organism evidence="2 3">
    <name type="scientific">Aerophototrophica crusticola</name>
    <dbReference type="NCBI Taxonomy" id="1709002"/>
    <lineage>
        <taxon>Bacteria</taxon>
        <taxon>Pseudomonadati</taxon>
        <taxon>Pseudomonadota</taxon>
        <taxon>Alphaproteobacteria</taxon>
        <taxon>Rhodospirillales</taxon>
        <taxon>Rhodospirillaceae</taxon>
        <taxon>Aerophototrophica</taxon>
    </lineage>
</organism>
<dbReference type="EMBL" id="CP051775">
    <property type="protein sequence ID" value="QJE73946.1"/>
    <property type="molecule type" value="Genomic_DNA"/>
</dbReference>
<accession>A0A858RAC5</accession>
<dbReference type="InterPro" id="IPR043519">
    <property type="entry name" value="NT_sf"/>
</dbReference>
<keyword evidence="3" id="KW-1185">Reference proteome</keyword>
<sequence>MAMAERKYPTYQELRARRLAELRATAIEAVRGAERLARARGGHLVVFGSLATGRLHERSDIDVALYGVPPGQDLAVAAEVMSHLNLAGFEADVLEERFLSPSLKARIERDGRLPGDLA</sequence>
<dbReference type="CDD" id="cd05403">
    <property type="entry name" value="NT_KNTase_like"/>
    <property type="match status" value="1"/>
</dbReference>
<protein>
    <submittedName>
        <fullName evidence="2">Nucleotidyltransferase domain-containing protein</fullName>
    </submittedName>
</protein>
<evidence type="ECO:0000313" key="2">
    <source>
        <dbReference type="EMBL" id="QJE73946.1"/>
    </source>
</evidence>
<evidence type="ECO:0000259" key="1">
    <source>
        <dbReference type="Pfam" id="PF01909"/>
    </source>
</evidence>
<proteinExistence type="predicted"/>
<gene>
    <name evidence="2" type="ORF">HHL28_13340</name>
</gene>
<dbReference type="InterPro" id="IPR002934">
    <property type="entry name" value="Polymerase_NTP_transf_dom"/>
</dbReference>
<dbReference type="KEGG" id="acru:HHL28_13340"/>
<evidence type="ECO:0000313" key="3">
    <source>
        <dbReference type="Proteomes" id="UP000501891"/>
    </source>
</evidence>
<dbReference type="Proteomes" id="UP000501891">
    <property type="component" value="Chromosome"/>
</dbReference>
<name>A0A858RAC5_9PROT</name>
<dbReference type="AlphaFoldDB" id="A0A858RAC5"/>
<dbReference type="GO" id="GO:0016779">
    <property type="term" value="F:nucleotidyltransferase activity"/>
    <property type="evidence" value="ECO:0007669"/>
    <property type="project" value="InterPro"/>
</dbReference>
<feature type="domain" description="Polymerase nucleotidyl transferase" evidence="1">
    <location>
        <begin position="41"/>
        <end position="112"/>
    </location>
</feature>
<dbReference type="SUPFAM" id="SSF81301">
    <property type="entry name" value="Nucleotidyltransferase"/>
    <property type="match status" value="1"/>
</dbReference>
<dbReference type="Pfam" id="PF01909">
    <property type="entry name" value="NTP_transf_2"/>
    <property type="match status" value="1"/>
</dbReference>